<sequence length="464" mass="53706">MLMKRISNSDSRSFGSDALPRCFKMRSSSRSFHATSYWSTSQILANRFLNSIVYFCLLSILISIPIQCTPKSSSRVNSINSKSLFAEDTSIGSKQKIDEYVDSREGNLMSFSKPLQACQQIISAAISRNLAKAFTNNLYSSAIPKSKIRIDRFDHTNSFDKFFNERNSIPNQIVSNHQNGLTGGLKRKKRNKTTYSETEKAEINAEAIDDNLNENNSYSFAARSDPNENSLTNRFILMLRKLTLTESLRRQSQYELHLKSLAKLLDDQIEKDSMKINLKRLNRPNELNQIDDLNAIELSNDEEIPLIFNSYDGNLPLDNNQRWNYEILQTLPIVSSQSKMIKNKNQEYETPRSKKILMKDMPILDNPWDKEGMRYRKSPFDNEGIRYKKLVGSVSDDSRQMKISKSNPNDDDLRNDLLSSFGPYGLRYKRFPFDDEGIRYKKSPFDNEGIRFKKRSIENEYQSY</sequence>
<dbReference type="AlphaFoldDB" id="A0A834RAB4"/>
<dbReference type="Proteomes" id="UP000070412">
    <property type="component" value="Unassembled WGS sequence"/>
</dbReference>
<dbReference type="EMBL" id="WVUK01000054">
    <property type="protein sequence ID" value="KAF7493839.1"/>
    <property type="molecule type" value="Genomic_DNA"/>
</dbReference>
<name>A0A834RAB4_SARSC</name>
<dbReference type="EnsemblMetazoa" id="SSS_7712s_mrna">
    <property type="protein sequence ID" value="KAF7493839.1"/>
    <property type="gene ID" value="SSS_7712"/>
</dbReference>
<reference evidence="1" key="2">
    <citation type="submission" date="2020-01" db="EMBL/GenBank/DDBJ databases">
        <authorList>
            <person name="Korhonen P.K.K."/>
            <person name="Guangxu M.G."/>
            <person name="Wang T.W."/>
            <person name="Stroehlein A.J.S."/>
            <person name="Young N.D."/>
            <person name="Ang C.-S.A."/>
            <person name="Fernando D.W.F."/>
            <person name="Lu H.L."/>
            <person name="Taylor S.T."/>
            <person name="Ehtesham M.E.M."/>
            <person name="Najaraj S.H.N."/>
            <person name="Harsha G.H.G."/>
            <person name="Madugundu A.M."/>
            <person name="Renuse S.R."/>
            <person name="Holt D.H."/>
            <person name="Pandey A.P."/>
            <person name="Papenfuss A.P."/>
            <person name="Gasser R.B.G."/>
            <person name="Fischer K.F."/>
        </authorList>
    </citation>
    <scope>NUCLEOTIDE SEQUENCE</scope>
    <source>
        <strain evidence="1">SSS_KF_BRIS2020</strain>
    </source>
</reference>
<accession>A0A834RAB4</accession>
<proteinExistence type="predicted"/>
<organism evidence="1">
    <name type="scientific">Sarcoptes scabiei</name>
    <name type="common">Itch mite</name>
    <name type="synonym">Acarus scabiei</name>
    <dbReference type="NCBI Taxonomy" id="52283"/>
    <lineage>
        <taxon>Eukaryota</taxon>
        <taxon>Metazoa</taxon>
        <taxon>Ecdysozoa</taxon>
        <taxon>Arthropoda</taxon>
        <taxon>Chelicerata</taxon>
        <taxon>Arachnida</taxon>
        <taxon>Acari</taxon>
        <taxon>Acariformes</taxon>
        <taxon>Sarcoptiformes</taxon>
        <taxon>Astigmata</taxon>
        <taxon>Psoroptidia</taxon>
        <taxon>Sarcoptoidea</taxon>
        <taxon>Sarcoptidae</taxon>
        <taxon>Sarcoptinae</taxon>
        <taxon>Sarcoptes</taxon>
    </lineage>
</organism>
<reference evidence="3" key="1">
    <citation type="journal article" date="2020" name="PLoS Negl. Trop. Dis.">
        <title>High-quality nuclear genome for Sarcoptes scabiei-A critical resource for a neglected parasite.</title>
        <authorList>
            <person name="Korhonen P.K."/>
            <person name="Gasser R.B."/>
            <person name="Ma G."/>
            <person name="Wang T."/>
            <person name="Stroehlein A.J."/>
            <person name="Young N.D."/>
            <person name="Ang C.S."/>
            <person name="Fernando D.D."/>
            <person name="Lu H.C."/>
            <person name="Taylor S."/>
            <person name="Reynolds S.L."/>
            <person name="Mofiz E."/>
            <person name="Najaraj S.H."/>
            <person name="Gowda H."/>
            <person name="Madugundu A."/>
            <person name="Renuse S."/>
            <person name="Holt D."/>
            <person name="Pandey A."/>
            <person name="Papenfuss A.T."/>
            <person name="Fischer K."/>
        </authorList>
    </citation>
    <scope>NUCLEOTIDE SEQUENCE [LARGE SCALE GENOMIC DNA]</scope>
</reference>
<evidence type="ECO:0000313" key="3">
    <source>
        <dbReference type="Proteomes" id="UP000070412"/>
    </source>
</evidence>
<reference evidence="2" key="3">
    <citation type="submission" date="2022-06" db="UniProtKB">
        <authorList>
            <consortium name="EnsemblMetazoa"/>
        </authorList>
    </citation>
    <scope>IDENTIFICATION</scope>
</reference>
<protein>
    <submittedName>
        <fullName evidence="1 2">Uncharacterized protein</fullName>
    </submittedName>
</protein>
<evidence type="ECO:0000313" key="1">
    <source>
        <dbReference type="EMBL" id="KAF7493839.1"/>
    </source>
</evidence>
<evidence type="ECO:0000313" key="2">
    <source>
        <dbReference type="EnsemblMetazoa" id="KAF7493839.1"/>
    </source>
</evidence>
<keyword evidence="3" id="KW-1185">Reference proteome</keyword>
<gene>
    <name evidence="1" type="ORF">SSS_7712</name>
</gene>
<dbReference type="OrthoDB" id="6516543at2759"/>